<dbReference type="EMBL" id="WHVB01000023">
    <property type="protein sequence ID" value="KAF8471442.1"/>
    <property type="molecule type" value="Genomic_DNA"/>
</dbReference>
<dbReference type="InterPro" id="IPR036047">
    <property type="entry name" value="F-box-like_dom_sf"/>
</dbReference>
<accession>A0A9P5MMN1</accession>
<reference evidence="3" key="2">
    <citation type="journal article" date="2020" name="Nat. Commun.">
        <title>Large-scale genome sequencing of mycorrhizal fungi provides insights into the early evolution of symbiotic traits.</title>
        <authorList>
            <person name="Miyauchi S."/>
            <person name="Kiss E."/>
            <person name="Kuo A."/>
            <person name="Drula E."/>
            <person name="Kohler A."/>
            <person name="Sanchez-Garcia M."/>
            <person name="Morin E."/>
            <person name="Andreopoulos B."/>
            <person name="Barry K.W."/>
            <person name="Bonito G."/>
            <person name="Buee M."/>
            <person name="Carver A."/>
            <person name="Chen C."/>
            <person name="Cichocki N."/>
            <person name="Clum A."/>
            <person name="Culley D."/>
            <person name="Crous P.W."/>
            <person name="Fauchery L."/>
            <person name="Girlanda M."/>
            <person name="Hayes R.D."/>
            <person name="Keri Z."/>
            <person name="LaButti K."/>
            <person name="Lipzen A."/>
            <person name="Lombard V."/>
            <person name="Magnuson J."/>
            <person name="Maillard F."/>
            <person name="Murat C."/>
            <person name="Nolan M."/>
            <person name="Ohm R.A."/>
            <person name="Pangilinan J."/>
            <person name="Pereira M.F."/>
            <person name="Perotto S."/>
            <person name="Peter M."/>
            <person name="Pfister S."/>
            <person name="Riley R."/>
            <person name="Sitrit Y."/>
            <person name="Stielow J.B."/>
            <person name="Szollosi G."/>
            <person name="Zifcakova L."/>
            <person name="Stursova M."/>
            <person name="Spatafora J.W."/>
            <person name="Tedersoo L."/>
            <person name="Vaario L.M."/>
            <person name="Yamada A."/>
            <person name="Yan M."/>
            <person name="Wang P."/>
            <person name="Xu J."/>
            <person name="Bruns T."/>
            <person name="Baldrian P."/>
            <person name="Vilgalys R."/>
            <person name="Dunand C."/>
            <person name="Henrissat B."/>
            <person name="Grigoriev I.V."/>
            <person name="Hibbett D."/>
            <person name="Nagy L.G."/>
            <person name="Martin F.M."/>
        </authorList>
    </citation>
    <scope>NUCLEOTIDE SEQUENCE</scope>
    <source>
        <strain evidence="3">Prilba</strain>
    </source>
</reference>
<dbReference type="InterPro" id="IPR001810">
    <property type="entry name" value="F-box_dom"/>
</dbReference>
<dbReference type="Gene3D" id="1.20.1280.50">
    <property type="match status" value="1"/>
</dbReference>
<dbReference type="Gene3D" id="3.80.10.10">
    <property type="entry name" value="Ribonuclease Inhibitor"/>
    <property type="match status" value="1"/>
</dbReference>
<dbReference type="AlphaFoldDB" id="A0A9P5MMN1"/>
<dbReference type="SUPFAM" id="SSF52058">
    <property type="entry name" value="L domain-like"/>
    <property type="match status" value="1"/>
</dbReference>
<evidence type="ECO:0000313" key="3">
    <source>
        <dbReference type="EMBL" id="KAF8471442.1"/>
    </source>
</evidence>
<dbReference type="SUPFAM" id="SSF81383">
    <property type="entry name" value="F-box domain"/>
    <property type="match status" value="1"/>
</dbReference>
<name>A0A9P5MMN1_9AGAM</name>
<dbReference type="Gene3D" id="3.90.70.10">
    <property type="entry name" value="Cysteine proteinases"/>
    <property type="match status" value="1"/>
</dbReference>
<feature type="domain" description="F-box" evidence="2">
    <location>
        <begin position="126"/>
        <end position="182"/>
    </location>
</feature>
<feature type="region of interest" description="Disordered" evidence="1">
    <location>
        <begin position="1"/>
        <end position="36"/>
    </location>
</feature>
<gene>
    <name evidence="3" type="ORF">DFH94DRAFT_674461</name>
</gene>
<evidence type="ECO:0000313" key="4">
    <source>
        <dbReference type="Proteomes" id="UP000759537"/>
    </source>
</evidence>
<evidence type="ECO:0000259" key="2">
    <source>
        <dbReference type="PROSITE" id="PS50181"/>
    </source>
</evidence>
<dbReference type="OrthoDB" id="2884925at2759"/>
<dbReference type="PROSITE" id="PS50181">
    <property type="entry name" value="FBOX"/>
    <property type="match status" value="1"/>
</dbReference>
<comment type="caution">
    <text evidence="3">The sequence shown here is derived from an EMBL/GenBank/DDBJ whole genome shotgun (WGS) entry which is preliminary data.</text>
</comment>
<feature type="compositionally biased region" description="Basic residues" evidence="1">
    <location>
        <begin position="15"/>
        <end position="25"/>
    </location>
</feature>
<feature type="non-terminal residue" evidence="3">
    <location>
        <position position="1"/>
    </location>
</feature>
<feature type="compositionally biased region" description="Polar residues" evidence="1">
    <location>
        <begin position="27"/>
        <end position="36"/>
    </location>
</feature>
<sequence>MKSRERFNQPGTRLRQVRPSHKFGGRSRSTVRAPNQPDTISAEDWRILRLNIQPDSIHTIQDALAHFSQPQLVRVGQSSSGEVSQQVHIEVLPSVLVLSGLRQAMDDEINSLQESLLALKCRRNALAPISRLPPETLAAIFSFLPPSAWVKKAGNPARIRVTHVCRRWRETALNYPSLWSDINITKLTPAAMAEILARAQKMPLHLEVDVTPWWAAGFDTFVRQLEPHISHTRHLNVNGRLHTALNQLMSSAPTLEFLSLSHKPPRFSLSSSDDHFNFFDCIAPRLTSLELKNCDISWKSPPLKGLRTLKMHTLSREMRPRLEDWLGALDEMPQLETLILHSATPRAPPDAPLISQPSRAVTLPSLTGFHISASARGCALALAHLVLPALSWLHVDAKS</sequence>
<dbReference type="Pfam" id="PF12937">
    <property type="entry name" value="F-box-like"/>
    <property type="match status" value="1"/>
</dbReference>
<evidence type="ECO:0000256" key="1">
    <source>
        <dbReference type="SAM" id="MobiDB-lite"/>
    </source>
</evidence>
<dbReference type="InterPro" id="IPR032675">
    <property type="entry name" value="LRR_dom_sf"/>
</dbReference>
<protein>
    <recommendedName>
        <fullName evidence="2">F-box domain-containing protein</fullName>
    </recommendedName>
</protein>
<reference evidence="3" key="1">
    <citation type="submission" date="2019-10" db="EMBL/GenBank/DDBJ databases">
        <authorList>
            <consortium name="DOE Joint Genome Institute"/>
            <person name="Kuo A."/>
            <person name="Miyauchi S."/>
            <person name="Kiss E."/>
            <person name="Drula E."/>
            <person name="Kohler A."/>
            <person name="Sanchez-Garcia M."/>
            <person name="Andreopoulos B."/>
            <person name="Barry K.W."/>
            <person name="Bonito G."/>
            <person name="Buee M."/>
            <person name="Carver A."/>
            <person name="Chen C."/>
            <person name="Cichocki N."/>
            <person name="Clum A."/>
            <person name="Culley D."/>
            <person name="Crous P.W."/>
            <person name="Fauchery L."/>
            <person name="Girlanda M."/>
            <person name="Hayes R."/>
            <person name="Keri Z."/>
            <person name="LaButti K."/>
            <person name="Lipzen A."/>
            <person name="Lombard V."/>
            <person name="Magnuson J."/>
            <person name="Maillard F."/>
            <person name="Morin E."/>
            <person name="Murat C."/>
            <person name="Nolan M."/>
            <person name="Ohm R."/>
            <person name="Pangilinan J."/>
            <person name="Pereira M."/>
            <person name="Perotto S."/>
            <person name="Peter M."/>
            <person name="Riley R."/>
            <person name="Sitrit Y."/>
            <person name="Stielow B."/>
            <person name="Szollosi G."/>
            <person name="Zifcakova L."/>
            <person name="Stursova M."/>
            <person name="Spatafora J.W."/>
            <person name="Tedersoo L."/>
            <person name="Vaario L.-M."/>
            <person name="Yamada A."/>
            <person name="Yan M."/>
            <person name="Wang P."/>
            <person name="Xu J."/>
            <person name="Bruns T."/>
            <person name="Baldrian P."/>
            <person name="Vilgalys R."/>
            <person name="Henrissat B."/>
            <person name="Grigoriev I.V."/>
            <person name="Hibbett D."/>
            <person name="Nagy L.G."/>
            <person name="Martin F.M."/>
        </authorList>
    </citation>
    <scope>NUCLEOTIDE SEQUENCE</scope>
    <source>
        <strain evidence="3">Prilba</strain>
    </source>
</reference>
<organism evidence="3 4">
    <name type="scientific">Russula ochroleuca</name>
    <dbReference type="NCBI Taxonomy" id="152965"/>
    <lineage>
        <taxon>Eukaryota</taxon>
        <taxon>Fungi</taxon>
        <taxon>Dikarya</taxon>
        <taxon>Basidiomycota</taxon>
        <taxon>Agaricomycotina</taxon>
        <taxon>Agaricomycetes</taxon>
        <taxon>Russulales</taxon>
        <taxon>Russulaceae</taxon>
        <taxon>Russula</taxon>
    </lineage>
</organism>
<keyword evidence="4" id="KW-1185">Reference proteome</keyword>
<proteinExistence type="predicted"/>
<dbReference type="Proteomes" id="UP000759537">
    <property type="component" value="Unassembled WGS sequence"/>
</dbReference>